<reference evidence="8" key="1">
    <citation type="submission" date="2017-04" db="EMBL/GenBank/DDBJ databases">
        <authorList>
            <person name="Varghese N."/>
            <person name="Submissions S."/>
        </authorList>
    </citation>
    <scope>NUCLEOTIDE SEQUENCE [LARGE SCALE GENOMIC DNA]</scope>
    <source>
        <strain evidence="8">DSM 9293</strain>
    </source>
</reference>
<dbReference type="InterPro" id="IPR052989">
    <property type="entry name" value="Mg-chelatase_DI-like"/>
</dbReference>
<evidence type="ECO:0000313" key="8">
    <source>
        <dbReference type="Proteomes" id="UP000192660"/>
    </source>
</evidence>
<dbReference type="RefSeq" id="WP_084661622.1">
    <property type="nucleotide sequence ID" value="NZ_FWWY01000001.1"/>
</dbReference>
<dbReference type="EMBL" id="FWWY01000001">
    <property type="protein sequence ID" value="SMC05568.1"/>
    <property type="molecule type" value="Genomic_DNA"/>
</dbReference>
<dbReference type="InterPro" id="IPR036465">
    <property type="entry name" value="vWFA_dom_sf"/>
</dbReference>
<evidence type="ECO:0000256" key="1">
    <source>
        <dbReference type="ARBA" id="ARBA00005799"/>
    </source>
</evidence>
<feature type="compositionally biased region" description="Low complexity" evidence="5">
    <location>
        <begin position="339"/>
        <end position="356"/>
    </location>
</feature>
<dbReference type="Pfam" id="PF17863">
    <property type="entry name" value="AAA_lid_2"/>
    <property type="match status" value="1"/>
</dbReference>
<accession>A0A1W1WGZ3</accession>
<dbReference type="Gene3D" id="1.10.8.80">
    <property type="entry name" value="Magnesium chelatase subunit I, C-Terminal domain"/>
    <property type="match status" value="1"/>
</dbReference>
<keyword evidence="8" id="KW-1185">Reference proteome</keyword>
<comment type="similarity">
    <text evidence="1">Belongs to the Mg-chelatase subunits D/I family.</text>
</comment>
<protein>
    <recommendedName>
        <fullName evidence="4">Mg-protoporphyrin IX chelatase</fullName>
    </recommendedName>
</protein>
<keyword evidence="3" id="KW-0067">ATP-binding</keyword>
<dbReference type="SMART" id="SM00327">
    <property type="entry name" value="VWA"/>
    <property type="match status" value="1"/>
</dbReference>
<dbReference type="Gene3D" id="3.40.50.300">
    <property type="entry name" value="P-loop containing nucleotide triphosphate hydrolases"/>
    <property type="match status" value="1"/>
</dbReference>
<organism evidence="7 8">
    <name type="scientific">Sulfobacillus thermosulfidooxidans (strain DSM 9293 / VKM B-1269 / AT-1)</name>
    <dbReference type="NCBI Taxonomy" id="929705"/>
    <lineage>
        <taxon>Bacteria</taxon>
        <taxon>Bacillati</taxon>
        <taxon>Bacillota</taxon>
        <taxon>Clostridia</taxon>
        <taxon>Eubacteriales</taxon>
        <taxon>Clostridiales Family XVII. Incertae Sedis</taxon>
        <taxon>Sulfobacillus</taxon>
    </lineage>
</organism>
<dbReference type="SUPFAM" id="SSF52540">
    <property type="entry name" value="P-loop containing nucleoside triphosphate hydrolases"/>
    <property type="match status" value="1"/>
</dbReference>
<evidence type="ECO:0000259" key="6">
    <source>
        <dbReference type="PROSITE" id="PS50234"/>
    </source>
</evidence>
<name>A0A1W1WGZ3_SULTA</name>
<dbReference type="InterPro" id="IPR041628">
    <property type="entry name" value="ChlI/MoxR_AAA_lid"/>
</dbReference>
<evidence type="ECO:0000256" key="4">
    <source>
        <dbReference type="ARBA" id="ARBA00030759"/>
    </source>
</evidence>
<evidence type="ECO:0000313" key="7">
    <source>
        <dbReference type="EMBL" id="SMC05568.1"/>
    </source>
</evidence>
<dbReference type="InterPro" id="IPR002035">
    <property type="entry name" value="VWF_A"/>
</dbReference>
<feature type="domain" description="VWFA" evidence="6">
    <location>
        <begin position="476"/>
        <end position="583"/>
    </location>
</feature>
<evidence type="ECO:0000256" key="2">
    <source>
        <dbReference type="ARBA" id="ARBA00022741"/>
    </source>
</evidence>
<dbReference type="OrthoDB" id="9775079at2"/>
<dbReference type="PANTHER" id="PTHR35023">
    <property type="entry name" value="CHELATASE-RELATED"/>
    <property type="match status" value="1"/>
</dbReference>
<dbReference type="Pfam" id="PF01078">
    <property type="entry name" value="Mg_chelatase"/>
    <property type="match status" value="1"/>
</dbReference>
<sequence>MTDYVMPLDAIVGQDELKLALALTAISPRIGGVLIQGERGNAKSTTVRSFAQILPPIALRKDCPYHCDPIHPFSFCPVCEQGTSETIMGQAPFIELPLGATEDRVLGHLDLEEVLRRSHTRFVPGLLAKAHRGILYIDEVNLLDDQLIDLLLDAASSGMAHIERDGFSLAYPTQFVLVGTMNPEEGEIRPQLLDRFGLSVEITTPQSIDERVLITERRLAFDQQPELFIEQWESSIQNWRERLVNARQLLPEIAMPTAILRYIAERAVQAHVEGLRADIVMAEAARAYAALNGKTWVDTGDVDVVAPLVLGHRTRPLSPPPPRGHNNSSSQDRSRDEAAPSPASSMPQSPKSSGVSAHHENIDSPGDGDDAERMIPMHLPNHLMASGDFGPWRHNAGTKKETGKRLLISRRLGQPSLSYLRGKNRKRRAHDNNAVLIDWPGTITAKIKRQHGTSPSHAWGRNDLIFRKSKHPRPVAVVFVVDTSASMGSIKRLGRVKGTIMKIAQKAYRKRAYFSLLTFGHRSARVVLAPTNKLGRLRAVLERMPARGNTPLWEGLQETALQLKKWRREVPWVFELYLMTDGKVPGITTHWDEHVVRARECKQALDQSPVHLQVIDADTSRIAMHWAKKIAQVLHAEYGTLEEGA</sequence>
<dbReference type="PANTHER" id="PTHR35023:SF1">
    <property type="entry name" value="MG-PROTOPORPHYRIN IX CHELATASE"/>
    <property type="match status" value="1"/>
</dbReference>
<dbReference type="GO" id="GO:0005524">
    <property type="term" value="F:ATP binding"/>
    <property type="evidence" value="ECO:0007669"/>
    <property type="project" value="UniProtKB-KW"/>
</dbReference>
<dbReference type="InterPro" id="IPR000523">
    <property type="entry name" value="Mg_chelatse_chII-like_cat_dom"/>
</dbReference>
<dbReference type="Proteomes" id="UP000192660">
    <property type="component" value="Unassembled WGS sequence"/>
</dbReference>
<keyword evidence="2" id="KW-0547">Nucleotide-binding</keyword>
<dbReference type="SUPFAM" id="SSF53300">
    <property type="entry name" value="vWA-like"/>
    <property type="match status" value="1"/>
</dbReference>
<dbReference type="STRING" id="28034.BFX07_08655"/>
<dbReference type="CDD" id="cd00009">
    <property type="entry name" value="AAA"/>
    <property type="match status" value="1"/>
</dbReference>
<dbReference type="PROSITE" id="PS50234">
    <property type="entry name" value="VWFA"/>
    <property type="match status" value="1"/>
</dbReference>
<evidence type="ECO:0000256" key="3">
    <source>
        <dbReference type="ARBA" id="ARBA00022840"/>
    </source>
</evidence>
<gene>
    <name evidence="7" type="ORF">SAMN00768000_2315</name>
</gene>
<dbReference type="Gene3D" id="3.40.50.410">
    <property type="entry name" value="von Willebrand factor, type A domain"/>
    <property type="match status" value="1"/>
</dbReference>
<dbReference type="InterPro" id="IPR027417">
    <property type="entry name" value="P-loop_NTPase"/>
</dbReference>
<proteinExistence type="inferred from homology"/>
<dbReference type="Pfam" id="PF13519">
    <property type="entry name" value="VWA_2"/>
    <property type="match status" value="1"/>
</dbReference>
<evidence type="ECO:0000256" key="5">
    <source>
        <dbReference type="SAM" id="MobiDB-lite"/>
    </source>
</evidence>
<feature type="region of interest" description="Disordered" evidence="5">
    <location>
        <begin position="312"/>
        <end position="374"/>
    </location>
</feature>
<dbReference type="AlphaFoldDB" id="A0A1W1WGZ3"/>
<feature type="region of interest" description="Disordered" evidence="5">
    <location>
        <begin position="390"/>
        <end position="409"/>
    </location>
</feature>